<keyword evidence="1" id="KW-1133">Transmembrane helix</keyword>
<protein>
    <submittedName>
        <fullName evidence="3">Uncharacterized protein (DUF58 family)</fullName>
    </submittedName>
</protein>
<evidence type="ECO:0000313" key="3">
    <source>
        <dbReference type="EMBL" id="MBA9028619.1"/>
    </source>
</evidence>
<keyword evidence="1" id="KW-0812">Transmembrane</keyword>
<dbReference type="PANTHER" id="PTHR34351:SF2">
    <property type="entry name" value="DUF58 DOMAIN-CONTAINING PROTEIN"/>
    <property type="match status" value="1"/>
</dbReference>
<proteinExistence type="predicted"/>
<gene>
    <name evidence="3" type="ORF">HNP81_003939</name>
</gene>
<dbReference type="EMBL" id="JACJHX010000016">
    <property type="protein sequence ID" value="MBA9028619.1"/>
    <property type="molecule type" value="Genomic_DNA"/>
</dbReference>
<dbReference type="PANTHER" id="PTHR34351">
    <property type="entry name" value="SLR1927 PROTEIN-RELATED"/>
    <property type="match status" value="1"/>
</dbReference>
<dbReference type="InterPro" id="IPR002881">
    <property type="entry name" value="DUF58"/>
</dbReference>
<name>A0ABR6CUC2_9BACI</name>
<sequence>MMQLLVEKIRPYVKVIMLICLVFFAFVFAMFQGGFLSWFLLFTFLPFALCSIGVFFYPIHKFTVTRSLDKTEFRAGETIEVRIEISRKDRFPLLFLLIEEELDGRLGKSASMKKVIIFPWFRKSFSLRMKLHNLPRGDHSLSGIRLKTGDIIGVFDKEAKYDLPKKILVWPAYYDLAYKQLENFFDRGEVGSVKKMQREYSIVSGVREYQPGDQFSWINWKATANKNAIMTKEFDEQKNHDVYIILDEEPSQSFEDLVVFAASFAHALLKKGVLVGYAGSAMHEAPLAVRGGDGQRQRIFYQLAKTEADEKGSLLSLLGLHQTIFTQNAAIIIITSHLTRRTVEQISAYKTNQSFSIVCIKREEPLTIEELAARQSAYTRGMRVNYLDRGHVESGLVEVVAQ</sequence>
<organism evidence="3 4">
    <name type="scientific">Peribacillus huizhouensis</name>
    <dbReference type="NCBI Taxonomy" id="1501239"/>
    <lineage>
        <taxon>Bacteria</taxon>
        <taxon>Bacillati</taxon>
        <taxon>Bacillota</taxon>
        <taxon>Bacilli</taxon>
        <taxon>Bacillales</taxon>
        <taxon>Bacillaceae</taxon>
        <taxon>Peribacillus</taxon>
    </lineage>
</organism>
<accession>A0ABR6CUC2</accession>
<keyword evidence="1" id="KW-0472">Membrane</keyword>
<dbReference type="Proteomes" id="UP000626697">
    <property type="component" value="Unassembled WGS sequence"/>
</dbReference>
<comment type="caution">
    <text evidence="3">The sequence shown here is derived from an EMBL/GenBank/DDBJ whole genome shotgun (WGS) entry which is preliminary data.</text>
</comment>
<feature type="transmembrane region" description="Helical" evidence="1">
    <location>
        <begin position="37"/>
        <end position="57"/>
    </location>
</feature>
<feature type="domain" description="DUF58" evidence="2">
    <location>
        <begin position="206"/>
        <end position="349"/>
    </location>
</feature>
<dbReference type="RefSeq" id="WP_182503662.1">
    <property type="nucleotide sequence ID" value="NZ_JACJHX010000016.1"/>
</dbReference>
<evidence type="ECO:0000259" key="2">
    <source>
        <dbReference type="Pfam" id="PF01882"/>
    </source>
</evidence>
<evidence type="ECO:0000313" key="4">
    <source>
        <dbReference type="Proteomes" id="UP000626697"/>
    </source>
</evidence>
<feature type="transmembrane region" description="Helical" evidence="1">
    <location>
        <begin position="12"/>
        <end position="31"/>
    </location>
</feature>
<reference evidence="3 4" key="1">
    <citation type="submission" date="2020-08" db="EMBL/GenBank/DDBJ databases">
        <title>Genomic Encyclopedia of Type Strains, Phase IV (KMG-IV): sequencing the most valuable type-strain genomes for metagenomic binning, comparative biology and taxonomic classification.</title>
        <authorList>
            <person name="Goeker M."/>
        </authorList>
    </citation>
    <scope>NUCLEOTIDE SEQUENCE [LARGE SCALE GENOMIC DNA]</scope>
    <source>
        <strain evidence="3 4">DSM 105481</strain>
    </source>
</reference>
<dbReference type="Pfam" id="PF01882">
    <property type="entry name" value="DUF58"/>
    <property type="match status" value="1"/>
</dbReference>
<keyword evidence="4" id="KW-1185">Reference proteome</keyword>
<evidence type="ECO:0000256" key="1">
    <source>
        <dbReference type="SAM" id="Phobius"/>
    </source>
</evidence>